<proteinExistence type="predicted"/>
<dbReference type="RefSeq" id="WP_103425561.1">
    <property type="nucleotide sequence ID" value="NZ_CP026309.1"/>
</dbReference>
<sequence length="61" mass="6640">MIETTYRAGLLVAYQFAVFVGILLMPIALLARRAGVTLPIGRLVQTLDEAYTEAADATDVR</sequence>
<dbReference type="OrthoDB" id="166747at2157"/>
<dbReference type="GeneID" id="35592346"/>
<keyword evidence="1" id="KW-0812">Transmembrane</keyword>
<accession>A0A2I8VIW2</accession>
<feature type="transmembrane region" description="Helical" evidence="1">
    <location>
        <begin position="12"/>
        <end position="31"/>
    </location>
</feature>
<keyword evidence="1" id="KW-1133">Transmembrane helix</keyword>
<evidence type="ECO:0000256" key="1">
    <source>
        <dbReference type="SAM" id="Phobius"/>
    </source>
</evidence>
<organism evidence="2 3">
    <name type="scientific">Salinigranum rubrum</name>
    <dbReference type="NCBI Taxonomy" id="755307"/>
    <lineage>
        <taxon>Archaea</taxon>
        <taxon>Methanobacteriati</taxon>
        <taxon>Methanobacteriota</taxon>
        <taxon>Stenosarchaea group</taxon>
        <taxon>Halobacteria</taxon>
        <taxon>Halobacteriales</taxon>
        <taxon>Haloferacaceae</taxon>
        <taxon>Salinigranum</taxon>
    </lineage>
</organism>
<dbReference type="Proteomes" id="UP000236584">
    <property type="component" value="Chromosome"/>
</dbReference>
<keyword evidence="3" id="KW-1185">Reference proteome</keyword>
<keyword evidence="1" id="KW-0472">Membrane</keyword>
<evidence type="ECO:0000313" key="3">
    <source>
        <dbReference type="Proteomes" id="UP000236584"/>
    </source>
</evidence>
<dbReference type="AlphaFoldDB" id="A0A2I8VIW2"/>
<dbReference type="KEGG" id="srub:C2R22_09605"/>
<dbReference type="EMBL" id="CP026309">
    <property type="protein sequence ID" value="AUV81872.1"/>
    <property type="molecule type" value="Genomic_DNA"/>
</dbReference>
<reference evidence="2 3" key="1">
    <citation type="submission" date="2018-01" db="EMBL/GenBank/DDBJ databases">
        <title>Complete genome sequence of Salinigranum rubrum GX10T, an extremely halophilic archaeon isolated from a marine solar saltern.</title>
        <authorList>
            <person name="Han S."/>
        </authorList>
    </citation>
    <scope>NUCLEOTIDE SEQUENCE [LARGE SCALE GENOMIC DNA]</scope>
    <source>
        <strain evidence="2 3">GX10</strain>
    </source>
</reference>
<evidence type="ECO:0000313" key="2">
    <source>
        <dbReference type="EMBL" id="AUV81872.1"/>
    </source>
</evidence>
<gene>
    <name evidence="2" type="ORF">C2R22_09605</name>
</gene>
<protein>
    <submittedName>
        <fullName evidence="2">Uncharacterized protein</fullName>
    </submittedName>
</protein>
<name>A0A2I8VIW2_9EURY</name>